<feature type="domain" description="FAD/NAD(P)-binding" evidence="5">
    <location>
        <begin position="12"/>
        <end position="281"/>
    </location>
</feature>
<reference evidence="6 7" key="1">
    <citation type="submission" date="2024-03" db="EMBL/GenBank/DDBJ databases">
        <authorList>
            <person name="Gkanogiannis A."/>
            <person name="Becerra Lopez-Lavalle L."/>
        </authorList>
    </citation>
    <scope>NUCLEOTIDE SEQUENCE [LARGE SCALE GENOMIC DNA]</scope>
</reference>
<evidence type="ECO:0000313" key="6">
    <source>
        <dbReference type="EMBL" id="CAK9311813.1"/>
    </source>
</evidence>
<protein>
    <recommendedName>
        <fullName evidence="5">FAD/NAD(P)-binding domain-containing protein</fullName>
    </recommendedName>
</protein>
<dbReference type="PANTHER" id="PTHR43735">
    <property type="entry name" value="APOPTOSIS-INDUCING FACTOR 1"/>
    <property type="match status" value="1"/>
</dbReference>
<evidence type="ECO:0000256" key="2">
    <source>
        <dbReference type="ARBA" id="ARBA00022630"/>
    </source>
</evidence>
<gene>
    <name evidence="6" type="ORF">CITCOLO1_LOCUS3481</name>
</gene>
<accession>A0ABP0XYP3</accession>
<proteinExistence type="inferred from homology"/>
<evidence type="ECO:0000313" key="7">
    <source>
        <dbReference type="Proteomes" id="UP001642487"/>
    </source>
</evidence>
<dbReference type="PRINTS" id="PR00368">
    <property type="entry name" value="FADPNR"/>
</dbReference>
<keyword evidence="7" id="KW-1185">Reference proteome</keyword>
<dbReference type="SUPFAM" id="SSF51905">
    <property type="entry name" value="FAD/NAD(P)-binding domain"/>
    <property type="match status" value="1"/>
</dbReference>
<organism evidence="6 7">
    <name type="scientific">Citrullus colocynthis</name>
    <name type="common">colocynth</name>
    <dbReference type="NCBI Taxonomy" id="252529"/>
    <lineage>
        <taxon>Eukaryota</taxon>
        <taxon>Viridiplantae</taxon>
        <taxon>Streptophyta</taxon>
        <taxon>Embryophyta</taxon>
        <taxon>Tracheophyta</taxon>
        <taxon>Spermatophyta</taxon>
        <taxon>Magnoliopsida</taxon>
        <taxon>eudicotyledons</taxon>
        <taxon>Gunneridae</taxon>
        <taxon>Pentapetalae</taxon>
        <taxon>rosids</taxon>
        <taxon>fabids</taxon>
        <taxon>Cucurbitales</taxon>
        <taxon>Cucurbitaceae</taxon>
        <taxon>Benincaseae</taxon>
        <taxon>Citrullus</taxon>
    </lineage>
</organism>
<dbReference type="InterPro" id="IPR036188">
    <property type="entry name" value="FAD/NAD-bd_sf"/>
</dbReference>
<dbReference type="Gene3D" id="3.50.50.100">
    <property type="match status" value="1"/>
</dbReference>
<dbReference type="Pfam" id="PF07992">
    <property type="entry name" value="Pyr_redox_2"/>
    <property type="match status" value="1"/>
</dbReference>
<dbReference type="Proteomes" id="UP001642487">
    <property type="component" value="Chromosome 10"/>
</dbReference>
<dbReference type="InterPro" id="IPR023753">
    <property type="entry name" value="FAD/NAD-binding_dom"/>
</dbReference>
<evidence type="ECO:0000259" key="5">
    <source>
        <dbReference type="Pfam" id="PF07992"/>
    </source>
</evidence>
<evidence type="ECO:0000256" key="1">
    <source>
        <dbReference type="ARBA" id="ARBA00006442"/>
    </source>
</evidence>
<name>A0ABP0XYP3_9ROSI</name>
<evidence type="ECO:0000256" key="4">
    <source>
        <dbReference type="ARBA" id="ARBA00023002"/>
    </source>
</evidence>
<keyword evidence="3" id="KW-0274">FAD</keyword>
<keyword evidence="2" id="KW-0285">Flavoprotein</keyword>
<evidence type="ECO:0000256" key="3">
    <source>
        <dbReference type="ARBA" id="ARBA00022827"/>
    </source>
</evidence>
<keyword evidence="4" id="KW-0560">Oxidoreductase</keyword>
<comment type="similarity">
    <text evidence="1">Belongs to the FAD-dependent oxidoreductase family.</text>
</comment>
<sequence length="366" mass="40129">MDAHDGGCGLRRVAVVGGGIAGSMISKSLQFFAHVTLIDPKEYLEIPYGSLRSMVEPCFAERTLINHSHYFTNGRLITSPAVDITESQVLVADGRHVVFDFLVVATGHHHPTLPTTRTQRLHQYTSENERIRGAKSILIIGGGPTGVELAGEIATEFPDKAITLVHDGPRLLEFIGPKASDKALRWLISKRVNVKLEQTIDLNDVSDGTTSFQSSKGEIIRADCHFVCTGKPVASAWLQKSILKSCLDSHGRLMVDGYLRVKGRHNVFAIGDINDIRESKQGECAKRQAKVAAKNMKMIMVGKESKMESYVPISPTTAMVSLGRKQAIAQFSFTTMSGILPAFIKSRDLFVGKTRKHLGLHPTLLD</sequence>
<dbReference type="PANTHER" id="PTHR43735:SF3">
    <property type="entry name" value="FERROPTOSIS SUPPRESSOR PROTEIN 1"/>
    <property type="match status" value="1"/>
</dbReference>
<dbReference type="EMBL" id="OZ021744">
    <property type="protein sequence ID" value="CAK9311813.1"/>
    <property type="molecule type" value="Genomic_DNA"/>
</dbReference>